<reference evidence="1 2" key="1">
    <citation type="journal article" date="2014" name="BMC Genomics">
        <title>Comparison of environmental and isolate Sulfobacillus genomes reveals diverse carbon, sulfur, nitrogen, and hydrogen metabolisms.</title>
        <authorList>
            <person name="Justice N.B."/>
            <person name="Norman A."/>
            <person name="Brown C.T."/>
            <person name="Singh A."/>
            <person name="Thomas B.C."/>
            <person name="Banfield J.F."/>
        </authorList>
    </citation>
    <scope>NUCLEOTIDE SEQUENCE [LARGE SCALE GENOMIC DNA]</scope>
    <source>
        <strain evidence="1">AMDSBA1</strain>
    </source>
</reference>
<dbReference type="Gene3D" id="3.20.20.80">
    <property type="entry name" value="Glycosidases"/>
    <property type="match status" value="1"/>
</dbReference>
<dbReference type="InterPro" id="IPR055151">
    <property type="entry name" value="GH113"/>
</dbReference>
<sequence length="370" mass="41441">MLDIRVKSLRRKVPWSRALGLVLAILLSIVWTRPLRESAELMVPVYHPARNIMAGFVFPGWIANSPQLHLMSTGQWEHQVSLMISQTHSSWIEIQVALYQPNVYVPKIGSGVLTPGIGQLRQEILFARRRGLKVIMAPTVLVGNAVYSGDIHYPSAAKDAQWFHSYLTHWAPYAKIARETHVNILVVASEMDGMLSAPASQWESLIQQLHQNFSGALWVDLNWIDTTRFEPWLKDPLISAVGISAYFPLESKARPLSYATIFSRWKTRIDPQLENLIRYSGHPAVLSELGYKNAANALYQPYRHTTSLGPDPTLQNNALVAAVMAATQVRGIAGIMVYGWDIGYFSPSTLAKAIWLETGVIRPTLHKIVS</sequence>
<dbReference type="EMBL" id="PXYT01000030">
    <property type="protein sequence ID" value="PSR26980.1"/>
    <property type="molecule type" value="Genomic_DNA"/>
</dbReference>
<dbReference type="Proteomes" id="UP000242699">
    <property type="component" value="Unassembled WGS sequence"/>
</dbReference>
<dbReference type="SUPFAM" id="SSF51445">
    <property type="entry name" value="(Trans)glycosidases"/>
    <property type="match status" value="1"/>
</dbReference>
<organism evidence="1 2">
    <name type="scientific">Sulfobacillus benefaciens</name>
    <dbReference type="NCBI Taxonomy" id="453960"/>
    <lineage>
        <taxon>Bacteria</taxon>
        <taxon>Bacillati</taxon>
        <taxon>Bacillota</taxon>
        <taxon>Clostridia</taxon>
        <taxon>Eubacteriales</taxon>
        <taxon>Clostridiales Family XVII. Incertae Sedis</taxon>
        <taxon>Sulfobacillus</taxon>
    </lineage>
</organism>
<dbReference type="InterPro" id="IPR017853">
    <property type="entry name" value="GH"/>
</dbReference>
<dbReference type="Pfam" id="PF22612">
    <property type="entry name" value="GH113"/>
    <property type="match status" value="1"/>
</dbReference>
<gene>
    <name evidence="1" type="ORF">C7B43_12485</name>
</gene>
<comment type="caution">
    <text evidence="1">The sequence shown here is derived from an EMBL/GenBank/DDBJ whole genome shotgun (WGS) entry which is preliminary data.</text>
</comment>
<protein>
    <recommendedName>
        <fullName evidence="3">Glycoside hydrolase family 5 domain-containing protein</fullName>
    </recommendedName>
</protein>
<name>A0A2T2WXL2_9FIRM</name>
<evidence type="ECO:0000313" key="1">
    <source>
        <dbReference type="EMBL" id="PSR26980.1"/>
    </source>
</evidence>
<accession>A0A2T2WXL2</accession>
<proteinExistence type="predicted"/>
<evidence type="ECO:0008006" key="3">
    <source>
        <dbReference type="Google" id="ProtNLM"/>
    </source>
</evidence>
<dbReference type="AlphaFoldDB" id="A0A2T2WXL2"/>
<evidence type="ECO:0000313" key="2">
    <source>
        <dbReference type="Proteomes" id="UP000242699"/>
    </source>
</evidence>